<evidence type="ECO:0000313" key="3">
    <source>
        <dbReference type="Proteomes" id="UP001205612"/>
    </source>
</evidence>
<organism evidence="2 3">
    <name type="scientific">Streptomyces pyxinicus</name>
    <dbReference type="NCBI Taxonomy" id="2970331"/>
    <lineage>
        <taxon>Bacteria</taxon>
        <taxon>Bacillati</taxon>
        <taxon>Actinomycetota</taxon>
        <taxon>Actinomycetes</taxon>
        <taxon>Kitasatosporales</taxon>
        <taxon>Streptomycetaceae</taxon>
        <taxon>Streptomyces</taxon>
    </lineage>
</organism>
<sequence length="219" mass="23555">MAIRLTFLCAPGDYAALNPVLGDVPPSERGLREARAVRLPSYELALRTPSPRCERTADALGLPSVAEPALRDIDLGAWCGRTLDDIAATDPDGFTAWFTDPDAAPHGGESVRQLCRRVSAWLGALPPGTGHVLALTEAAVVRAAHIHALALPARGFWHFPAPPLSTVTLTRRDGRWDVGSAGPEERDADRLIRFPRPGTPERPRGRRRDDGPVRTASAG</sequence>
<dbReference type="Proteomes" id="UP001205612">
    <property type="component" value="Unassembled WGS sequence"/>
</dbReference>
<comment type="caution">
    <text evidence="2">The sequence shown here is derived from an EMBL/GenBank/DDBJ whole genome shotgun (WGS) entry which is preliminary data.</text>
</comment>
<evidence type="ECO:0000313" key="2">
    <source>
        <dbReference type="EMBL" id="MCS0603381.1"/>
    </source>
</evidence>
<feature type="region of interest" description="Disordered" evidence="1">
    <location>
        <begin position="177"/>
        <end position="219"/>
    </location>
</feature>
<dbReference type="InterPro" id="IPR029033">
    <property type="entry name" value="His_PPase_superfam"/>
</dbReference>
<dbReference type="InterPro" id="IPR013078">
    <property type="entry name" value="His_Pase_superF_clade-1"/>
</dbReference>
<accession>A0ABT2B4E7</accession>
<proteinExistence type="predicted"/>
<dbReference type="SUPFAM" id="SSF53254">
    <property type="entry name" value="Phosphoglycerate mutase-like"/>
    <property type="match status" value="1"/>
</dbReference>
<feature type="compositionally biased region" description="Basic and acidic residues" evidence="1">
    <location>
        <begin position="199"/>
        <end position="212"/>
    </location>
</feature>
<gene>
    <name evidence="2" type="ORF">NX794_19495</name>
</gene>
<evidence type="ECO:0000256" key="1">
    <source>
        <dbReference type="SAM" id="MobiDB-lite"/>
    </source>
</evidence>
<dbReference type="Gene3D" id="3.40.50.1240">
    <property type="entry name" value="Phosphoglycerate mutase-like"/>
    <property type="match status" value="1"/>
</dbReference>
<protein>
    <submittedName>
        <fullName evidence="2">Histidine phosphatase family protein</fullName>
    </submittedName>
</protein>
<feature type="compositionally biased region" description="Basic and acidic residues" evidence="1">
    <location>
        <begin position="183"/>
        <end position="192"/>
    </location>
</feature>
<dbReference type="RefSeq" id="WP_258779858.1">
    <property type="nucleotide sequence ID" value="NZ_JANUGP010000014.1"/>
</dbReference>
<reference evidence="2 3" key="1">
    <citation type="submission" date="2022-08" db="EMBL/GenBank/DDBJ databases">
        <authorList>
            <person name="Somphong A."/>
            <person name="Phongsopitanun W."/>
        </authorList>
    </citation>
    <scope>NUCLEOTIDE SEQUENCE [LARGE SCALE GENOMIC DNA]</scope>
    <source>
        <strain evidence="2 3">LP11</strain>
    </source>
</reference>
<name>A0ABT2B4E7_9ACTN</name>
<dbReference type="EMBL" id="JANUGP010000014">
    <property type="protein sequence ID" value="MCS0603381.1"/>
    <property type="molecule type" value="Genomic_DNA"/>
</dbReference>
<keyword evidence="3" id="KW-1185">Reference proteome</keyword>
<dbReference type="Pfam" id="PF00300">
    <property type="entry name" value="His_Phos_1"/>
    <property type="match status" value="1"/>
</dbReference>